<dbReference type="InterPro" id="IPR027417">
    <property type="entry name" value="P-loop_NTPase"/>
</dbReference>
<evidence type="ECO:0000313" key="2">
    <source>
        <dbReference type="Proteomes" id="UP001597045"/>
    </source>
</evidence>
<accession>A0ABW3MM17</accession>
<dbReference type="Proteomes" id="UP001597045">
    <property type="component" value="Unassembled WGS sequence"/>
</dbReference>
<proteinExistence type="predicted"/>
<keyword evidence="1" id="KW-0347">Helicase</keyword>
<dbReference type="GO" id="GO:0004386">
    <property type="term" value="F:helicase activity"/>
    <property type="evidence" value="ECO:0007669"/>
    <property type="project" value="UniProtKB-KW"/>
</dbReference>
<feature type="non-terminal residue" evidence="1">
    <location>
        <position position="210"/>
    </location>
</feature>
<organism evidence="1 2">
    <name type="scientific">Kibdelosporangium lantanae</name>
    <dbReference type="NCBI Taxonomy" id="1497396"/>
    <lineage>
        <taxon>Bacteria</taxon>
        <taxon>Bacillati</taxon>
        <taxon>Actinomycetota</taxon>
        <taxon>Actinomycetes</taxon>
        <taxon>Pseudonocardiales</taxon>
        <taxon>Pseudonocardiaceae</taxon>
        <taxon>Kibdelosporangium</taxon>
    </lineage>
</organism>
<comment type="caution">
    <text evidence="1">The sequence shown here is derived from an EMBL/GenBank/DDBJ whole genome shotgun (WGS) entry which is preliminary data.</text>
</comment>
<sequence length="210" mass="22271">GSAVGGVAGAVAGTFAEKLLTPKTGQSKNGGSKPRTPRLDLTAAALYEFVAELAAAMGVGDVLRVSGVRVKCVQVRIRDADEPGEQNFLNSFIADDLARIETAVRDDDIGQGLRGYLADLRDIPVRSRVDVRHHPGAVVTSVEPVRIPAGRWPAATTRPLVMSQQFAVDQIMRELGDSAGVFAVYGPPGTGKTTMLRDVIAAVLVERGRR</sequence>
<keyword evidence="1" id="KW-0378">Hydrolase</keyword>
<name>A0ABW3MM17_9PSEU</name>
<feature type="non-terminal residue" evidence="1">
    <location>
        <position position="1"/>
    </location>
</feature>
<gene>
    <name evidence="1" type="ORF">ACFQ1S_41145</name>
</gene>
<keyword evidence="1" id="KW-0067">ATP-binding</keyword>
<keyword evidence="2" id="KW-1185">Reference proteome</keyword>
<dbReference type="Gene3D" id="3.40.50.300">
    <property type="entry name" value="P-loop containing nucleotide triphosphate hydrolases"/>
    <property type="match status" value="1"/>
</dbReference>
<keyword evidence="1" id="KW-0547">Nucleotide-binding</keyword>
<evidence type="ECO:0000313" key="1">
    <source>
        <dbReference type="EMBL" id="MFD1051506.1"/>
    </source>
</evidence>
<protein>
    <submittedName>
        <fullName evidence="1">DNA helicase</fullName>
    </submittedName>
</protein>
<reference evidence="2" key="1">
    <citation type="journal article" date="2019" name="Int. J. Syst. Evol. Microbiol.">
        <title>The Global Catalogue of Microorganisms (GCM) 10K type strain sequencing project: providing services to taxonomists for standard genome sequencing and annotation.</title>
        <authorList>
            <consortium name="The Broad Institute Genomics Platform"/>
            <consortium name="The Broad Institute Genome Sequencing Center for Infectious Disease"/>
            <person name="Wu L."/>
            <person name="Ma J."/>
        </authorList>
    </citation>
    <scope>NUCLEOTIDE SEQUENCE [LARGE SCALE GENOMIC DNA]</scope>
    <source>
        <strain evidence="2">JCM 31486</strain>
    </source>
</reference>
<dbReference type="SUPFAM" id="SSF52540">
    <property type="entry name" value="P-loop containing nucleoside triphosphate hydrolases"/>
    <property type="match status" value="1"/>
</dbReference>
<dbReference type="EMBL" id="JBHTIS010003650">
    <property type="protein sequence ID" value="MFD1051506.1"/>
    <property type="molecule type" value="Genomic_DNA"/>
</dbReference>